<accession>A0A7M2Z1D4</accession>
<comment type="caution">
    <text evidence="1">The sequence shown here is derived from an EMBL/GenBank/DDBJ whole genome shotgun (WGS) entry which is preliminary data.</text>
</comment>
<sequence length="247" mass="27010">MDELQAVGDPELREALLFARAQARPITADELAAARRVHRNVARSRLERLVEADLLAAGYERRTGRSGPGAGRPAKTYAVVPELESIEFPARRYETLLGLLLDAVPPHGRSERLRQVGVAFGAELARTAGLQPAKTLRTGFERMCEAVRSLGYQVSVAEAGEEGAVIETPTCPLRPLVRARPEAAEIDRGMWAGLAARAIGGVEVERVECETRDCLADHDSCRVLITLAPRRRPDVRRALDSKYVRGA</sequence>
<reference evidence="1 2" key="1">
    <citation type="submission" date="2018-07" db="EMBL/GenBank/DDBJ databases">
        <title>High-quality-draft genome sequence of Gaiella occulta.</title>
        <authorList>
            <person name="Severino R."/>
            <person name="Froufe H.J.C."/>
            <person name="Rainey F.A."/>
            <person name="Barroso C."/>
            <person name="Albuquerque L."/>
            <person name="Lobo-Da-Cunha A."/>
            <person name="Da Costa M.S."/>
            <person name="Egas C."/>
        </authorList>
    </citation>
    <scope>NUCLEOTIDE SEQUENCE [LARGE SCALE GENOMIC DNA]</scope>
    <source>
        <strain evidence="1 2">F2-233</strain>
    </source>
</reference>
<keyword evidence="2" id="KW-1185">Reference proteome</keyword>
<evidence type="ECO:0000313" key="1">
    <source>
        <dbReference type="EMBL" id="RDI76226.1"/>
    </source>
</evidence>
<dbReference type="InterPro" id="IPR036390">
    <property type="entry name" value="WH_DNA-bd_sf"/>
</dbReference>
<dbReference type="OrthoDB" id="3399802at2"/>
<name>A0A7M2Z1D4_9ACTN</name>
<reference evidence="2" key="2">
    <citation type="journal article" date="2019" name="MicrobiologyOpen">
        <title>High-quality draft genome sequence of Gaiella occulta isolated from a 150 meter deep mineral water borehole and comparison with the genome sequences of other deep-branching lineages of the phylum Actinobacteria.</title>
        <authorList>
            <person name="Severino R."/>
            <person name="Froufe H.J.C."/>
            <person name="Barroso C."/>
            <person name="Albuquerque L."/>
            <person name="Lobo-da-Cunha A."/>
            <person name="da Costa M.S."/>
            <person name="Egas C."/>
        </authorList>
    </citation>
    <scope>NUCLEOTIDE SEQUENCE [LARGE SCALE GENOMIC DNA]</scope>
    <source>
        <strain evidence="2">F2-233</strain>
    </source>
</reference>
<proteinExistence type="predicted"/>
<evidence type="ECO:0008006" key="3">
    <source>
        <dbReference type="Google" id="ProtNLM"/>
    </source>
</evidence>
<gene>
    <name evidence="1" type="ORF">Gocc_0645</name>
</gene>
<evidence type="ECO:0000313" key="2">
    <source>
        <dbReference type="Proteomes" id="UP000254134"/>
    </source>
</evidence>
<dbReference type="AlphaFoldDB" id="A0A7M2Z1D4"/>
<dbReference type="RefSeq" id="WP_114795053.1">
    <property type="nucleotide sequence ID" value="NZ_QQZY01000001.1"/>
</dbReference>
<dbReference type="Proteomes" id="UP000254134">
    <property type="component" value="Unassembled WGS sequence"/>
</dbReference>
<organism evidence="1 2">
    <name type="scientific">Gaiella occulta</name>
    <dbReference type="NCBI Taxonomy" id="1002870"/>
    <lineage>
        <taxon>Bacteria</taxon>
        <taxon>Bacillati</taxon>
        <taxon>Actinomycetota</taxon>
        <taxon>Thermoleophilia</taxon>
        <taxon>Gaiellales</taxon>
        <taxon>Gaiellaceae</taxon>
        <taxon>Gaiella</taxon>
    </lineage>
</organism>
<dbReference type="EMBL" id="QQZY01000001">
    <property type="protein sequence ID" value="RDI76226.1"/>
    <property type="molecule type" value="Genomic_DNA"/>
</dbReference>
<dbReference type="SUPFAM" id="SSF46785">
    <property type="entry name" value="Winged helix' DNA-binding domain"/>
    <property type="match status" value="1"/>
</dbReference>
<protein>
    <recommendedName>
        <fullName evidence="3">Transcriptional regulator</fullName>
    </recommendedName>
</protein>